<comment type="caution">
    <text evidence="1">The sequence shown here is derived from an EMBL/GenBank/DDBJ whole genome shotgun (WGS) entry which is preliminary data.</text>
</comment>
<keyword evidence="2" id="KW-1185">Reference proteome</keyword>
<name>A0ABQ1W9G8_9BACL</name>
<proteinExistence type="predicted"/>
<gene>
    <name evidence="1" type="ORF">GCM10010913_47930</name>
</gene>
<evidence type="ECO:0000313" key="1">
    <source>
        <dbReference type="EMBL" id="GGG20166.1"/>
    </source>
</evidence>
<sequence length="57" mass="6548">MNSRVLLRTIQDLMAYEVEDLDVSMFIEIDQLSGLGLNILNIEDELKYPWGNEYIGG</sequence>
<dbReference type="RefSeq" id="WP_229717246.1">
    <property type="nucleotide sequence ID" value="NZ_BMIW01000067.1"/>
</dbReference>
<dbReference type="EMBL" id="BMIW01000067">
    <property type="protein sequence ID" value="GGG20166.1"/>
    <property type="molecule type" value="Genomic_DNA"/>
</dbReference>
<reference evidence="2" key="1">
    <citation type="journal article" date="2019" name="Int. J. Syst. Evol. Microbiol.">
        <title>The Global Catalogue of Microorganisms (GCM) 10K type strain sequencing project: providing services to taxonomists for standard genome sequencing and annotation.</title>
        <authorList>
            <consortium name="The Broad Institute Genomics Platform"/>
            <consortium name="The Broad Institute Genome Sequencing Center for Infectious Disease"/>
            <person name="Wu L."/>
            <person name="Ma J."/>
        </authorList>
    </citation>
    <scope>NUCLEOTIDE SEQUENCE [LARGE SCALE GENOMIC DNA]</scope>
    <source>
        <strain evidence="2">CGMCC 1.15420</strain>
    </source>
</reference>
<dbReference type="Proteomes" id="UP000608420">
    <property type="component" value="Unassembled WGS sequence"/>
</dbReference>
<protein>
    <submittedName>
        <fullName evidence="1">Uncharacterized protein</fullName>
    </submittedName>
</protein>
<organism evidence="1 2">
    <name type="scientific">Paenibacillus aceti</name>
    <dbReference type="NCBI Taxonomy" id="1820010"/>
    <lineage>
        <taxon>Bacteria</taxon>
        <taxon>Bacillati</taxon>
        <taxon>Bacillota</taxon>
        <taxon>Bacilli</taxon>
        <taxon>Bacillales</taxon>
        <taxon>Paenibacillaceae</taxon>
        <taxon>Paenibacillus</taxon>
    </lineage>
</organism>
<accession>A0ABQ1W9G8</accession>
<evidence type="ECO:0000313" key="2">
    <source>
        <dbReference type="Proteomes" id="UP000608420"/>
    </source>
</evidence>